<reference evidence="2" key="1">
    <citation type="submission" date="2023-01" db="EMBL/GenBank/DDBJ databases">
        <title>Biogeochemical cycle of methane in antarctic sediments.</title>
        <authorList>
            <person name="Roldan D.M."/>
            <person name="Menes R.J."/>
        </authorList>
    </citation>
    <scope>NUCLEOTIDE SEQUENCE [LARGE SCALE GENOMIC DNA]</scope>
    <source>
        <strain evidence="2">K-2018 MAG008</strain>
    </source>
</reference>
<dbReference type="GO" id="GO:0030288">
    <property type="term" value="C:outer membrane-bounded periplasmic space"/>
    <property type="evidence" value="ECO:0007669"/>
    <property type="project" value="InterPro"/>
</dbReference>
<gene>
    <name evidence="2" type="ORF">PSU93_08185</name>
</gene>
<dbReference type="Gene3D" id="2.60.40.10">
    <property type="entry name" value="Immunoglobulins"/>
    <property type="match status" value="1"/>
</dbReference>
<protein>
    <submittedName>
        <fullName evidence="2">Fimbria/pilus periplasmic chaperone</fullName>
    </submittedName>
</protein>
<dbReference type="Proteomes" id="UP001160519">
    <property type="component" value="Unassembled WGS sequence"/>
</dbReference>
<dbReference type="InterPro" id="IPR013783">
    <property type="entry name" value="Ig-like_fold"/>
</dbReference>
<evidence type="ECO:0000313" key="2">
    <source>
        <dbReference type="EMBL" id="MDI1231110.1"/>
    </source>
</evidence>
<accession>A0AA43Q3S2</accession>
<feature type="domain" description="Pili assembly chaperone N-terminal" evidence="1">
    <location>
        <begin position="36"/>
        <end position="152"/>
    </location>
</feature>
<dbReference type="InterPro" id="IPR016147">
    <property type="entry name" value="Pili_assmbl_chaperone_N"/>
</dbReference>
<proteinExistence type="predicted"/>
<sequence length="250" mass="27162">MGGIQTGHSANSWACFILLLQCVIACPIAAAGSYGINPVKLTLSAQNPTQIMTVRNDGDQAAVMQVELAAWSQANDQEVYTPSRELLATPPIFTLPTGASQIIRIGLRRAPDRQRELTYRMFLQEVPPPAKADAVGLQVALRISVPVFVAPPDPVKPVLHWQAVRLDKHTLKVGVSNTGNGHDHLSAYSIYRTGSAKPILAQQLFAYLLPGATHYWMLPTDTMPDPGEHLRVLANTETGEVNADIVMDKP</sequence>
<comment type="caution">
    <text evidence="2">The sequence shown here is derived from an EMBL/GenBank/DDBJ whole genome shotgun (WGS) entry which is preliminary data.</text>
</comment>
<organism evidence="2 3">
    <name type="scientific">Candidatus Methylobacter titanis</name>
    <dbReference type="NCBI Taxonomy" id="3053457"/>
    <lineage>
        <taxon>Bacteria</taxon>
        <taxon>Pseudomonadati</taxon>
        <taxon>Pseudomonadota</taxon>
        <taxon>Gammaproteobacteria</taxon>
        <taxon>Methylococcales</taxon>
        <taxon>Methylococcaceae</taxon>
        <taxon>Methylobacter</taxon>
    </lineage>
</organism>
<name>A0AA43Q3S2_9GAMM</name>
<evidence type="ECO:0000259" key="1">
    <source>
        <dbReference type="Pfam" id="PF00345"/>
    </source>
</evidence>
<evidence type="ECO:0000313" key="3">
    <source>
        <dbReference type="Proteomes" id="UP001160519"/>
    </source>
</evidence>
<dbReference type="GO" id="GO:0071555">
    <property type="term" value="P:cell wall organization"/>
    <property type="evidence" value="ECO:0007669"/>
    <property type="project" value="InterPro"/>
</dbReference>
<dbReference type="AlphaFoldDB" id="A0AA43Q3S2"/>
<dbReference type="Pfam" id="PF00345">
    <property type="entry name" value="PapD_N"/>
    <property type="match status" value="1"/>
</dbReference>
<dbReference type="PANTHER" id="PTHR30251">
    <property type="entry name" value="PILUS ASSEMBLY CHAPERONE"/>
    <property type="match status" value="1"/>
</dbReference>
<dbReference type="InterPro" id="IPR008962">
    <property type="entry name" value="PapD-like_sf"/>
</dbReference>
<dbReference type="SUPFAM" id="SSF49354">
    <property type="entry name" value="PapD-like"/>
    <property type="match status" value="1"/>
</dbReference>
<keyword evidence="3" id="KW-1185">Reference proteome</keyword>
<dbReference type="EMBL" id="JAQSDF010000021">
    <property type="protein sequence ID" value="MDI1231110.1"/>
    <property type="molecule type" value="Genomic_DNA"/>
</dbReference>
<dbReference type="InterPro" id="IPR050643">
    <property type="entry name" value="Periplasmic_pilus_chap"/>
</dbReference>
<dbReference type="PANTHER" id="PTHR30251:SF4">
    <property type="entry name" value="SLR1668 PROTEIN"/>
    <property type="match status" value="1"/>
</dbReference>